<protein>
    <submittedName>
        <fullName evidence="2">Uncharacterized protein</fullName>
    </submittedName>
</protein>
<comment type="caution">
    <text evidence="2">The sequence shown here is derived from an EMBL/GenBank/DDBJ whole genome shotgun (WGS) entry which is preliminary data.</text>
</comment>
<gene>
    <name evidence="2" type="ORF">SPHA_59737</name>
</gene>
<organism evidence="2 3">
    <name type="scientific">Acanthosepion pharaonis</name>
    <name type="common">Pharaoh cuttlefish</name>
    <name type="synonym">Sepia pharaonis</name>
    <dbReference type="NCBI Taxonomy" id="158019"/>
    <lineage>
        <taxon>Eukaryota</taxon>
        <taxon>Metazoa</taxon>
        <taxon>Spiralia</taxon>
        <taxon>Lophotrochozoa</taxon>
        <taxon>Mollusca</taxon>
        <taxon>Cephalopoda</taxon>
        <taxon>Coleoidea</taxon>
        <taxon>Decapodiformes</taxon>
        <taxon>Sepiida</taxon>
        <taxon>Sepiina</taxon>
        <taxon>Sepiidae</taxon>
        <taxon>Acanthosepion</taxon>
    </lineage>
</organism>
<reference evidence="2" key="1">
    <citation type="submission" date="2021-01" db="EMBL/GenBank/DDBJ databases">
        <authorList>
            <person name="Li R."/>
            <person name="Bekaert M."/>
        </authorList>
    </citation>
    <scope>NUCLEOTIDE SEQUENCE</scope>
    <source>
        <strain evidence="2">Farmed</strain>
    </source>
</reference>
<proteinExistence type="predicted"/>
<dbReference type="Proteomes" id="UP000597762">
    <property type="component" value="Unassembled WGS sequence"/>
</dbReference>
<evidence type="ECO:0000256" key="1">
    <source>
        <dbReference type="SAM" id="Phobius"/>
    </source>
</evidence>
<name>A0A812DNC0_ACAPH</name>
<evidence type="ECO:0000313" key="2">
    <source>
        <dbReference type="EMBL" id="CAE1307736.1"/>
    </source>
</evidence>
<accession>A0A812DNC0</accession>
<keyword evidence="1" id="KW-0812">Transmembrane</keyword>
<feature type="transmembrane region" description="Helical" evidence="1">
    <location>
        <begin position="168"/>
        <end position="188"/>
    </location>
</feature>
<feature type="transmembrane region" description="Helical" evidence="1">
    <location>
        <begin position="83"/>
        <end position="102"/>
    </location>
</feature>
<feature type="transmembrane region" description="Helical" evidence="1">
    <location>
        <begin position="27"/>
        <end position="53"/>
    </location>
</feature>
<dbReference type="AlphaFoldDB" id="A0A812DNC0"/>
<sequence length="227" mass="26451">MFCSLFFAFLFSNLLYSLEAKHNFFLPFFFLTYISSFHSYCLFSFFPFILFLLPFLFLPYYFFFFSTFLSLFFPLYSPCFLSSLSFILSLSFLSIHIFYFAADTALSTTYKPIKQSLSLNSSSREITAQTNKPAAPFRFLLLFLATAPPTIRNIEAIMFLIYHSISHQLLFCSSILIIAMIHSFSLHFSSSFHLILSLIFFYPFLSCTLSVPFFLSCSSLFFFVFLI</sequence>
<evidence type="ECO:0000313" key="3">
    <source>
        <dbReference type="Proteomes" id="UP000597762"/>
    </source>
</evidence>
<keyword evidence="1" id="KW-1133">Transmembrane helix</keyword>
<feature type="transmembrane region" description="Helical" evidence="1">
    <location>
        <begin position="200"/>
        <end position="226"/>
    </location>
</feature>
<keyword evidence="1" id="KW-0472">Membrane</keyword>
<keyword evidence="3" id="KW-1185">Reference proteome</keyword>
<dbReference type="EMBL" id="CAHIKZ030004140">
    <property type="protein sequence ID" value="CAE1307736.1"/>
    <property type="molecule type" value="Genomic_DNA"/>
</dbReference>